<proteinExistence type="predicted"/>
<accession>A0ACC3YI71</accession>
<dbReference type="EMBL" id="VUJX02000009">
    <property type="protein sequence ID" value="KAL0931595.1"/>
    <property type="molecule type" value="Genomic_DNA"/>
</dbReference>
<name>A0ACC3YI71_COLTU</name>
<keyword evidence="2" id="KW-1185">Reference proteome</keyword>
<sequence length="149" mass="16132">MSRLLSAGLAGRRLALPVGTGVCVAYSLQCRRAPIFFDTYQAPTNSTVSRVRSRSHRGLSSEAMRQLSSGSLSGFGAGLLVGFLSHTLVLLTGLSMLTFYLAQRCGVDLPRLLGLKERLNKAGLSKPFRNAIFRLSFAATFTLAAFVRF</sequence>
<gene>
    <name evidence="1" type="ORF">CTRU02_212549</name>
</gene>
<evidence type="ECO:0000313" key="2">
    <source>
        <dbReference type="Proteomes" id="UP000805649"/>
    </source>
</evidence>
<reference evidence="1 2" key="1">
    <citation type="journal article" date="2020" name="Phytopathology">
        <title>Genome Sequence Resources of Colletotrichum truncatum, C. plurivorum, C. musicola, and C. sojae: Four Species Pathogenic to Soybean (Glycine max).</title>
        <authorList>
            <person name="Rogerio F."/>
            <person name="Boufleur T.R."/>
            <person name="Ciampi-Guillardi M."/>
            <person name="Sukno S.A."/>
            <person name="Thon M.R."/>
            <person name="Massola Junior N.S."/>
            <person name="Baroncelli R."/>
        </authorList>
    </citation>
    <scope>NUCLEOTIDE SEQUENCE [LARGE SCALE GENOMIC DNA]</scope>
    <source>
        <strain evidence="1 2">CMES1059</strain>
    </source>
</reference>
<protein>
    <submittedName>
        <fullName evidence="1">FUN14 family protein</fullName>
    </submittedName>
</protein>
<dbReference type="Proteomes" id="UP000805649">
    <property type="component" value="Unassembled WGS sequence"/>
</dbReference>
<evidence type="ECO:0000313" key="1">
    <source>
        <dbReference type="EMBL" id="KAL0931595.1"/>
    </source>
</evidence>
<organism evidence="1 2">
    <name type="scientific">Colletotrichum truncatum</name>
    <name type="common">Anthracnose fungus</name>
    <name type="synonym">Colletotrichum capsici</name>
    <dbReference type="NCBI Taxonomy" id="5467"/>
    <lineage>
        <taxon>Eukaryota</taxon>
        <taxon>Fungi</taxon>
        <taxon>Dikarya</taxon>
        <taxon>Ascomycota</taxon>
        <taxon>Pezizomycotina</taxon>
        <taxon>Sordariomycetes</taxon>
        <taxon>Hypocreomycetidae</taxon>
        <taxon>Glomerellales</taxon>
        <taxon>Glomerellaceae</taxon>
        <taxon>Colletotrichum</taxon>
        <taxon>Colletotrichum truncatum species complex</taxon>
    </lineage>
</organism>
<comment type="caution">
    <text evidence="1">The sequence shown here is derived from an EMBL/GenBank/DDBJ whole genome shotgun (WGS) entry which is preliminary data.</text>
</comment>